<reference evidence="2 3" key="1">
    <citation type="submission" date="2024-02" db="EMBL/GenBank/DDBJ databases">
        <title>A novel Wenzhouxiangellaceae bacterium, isolated from coastal sediments.</title>
        <authorList>
            <person name="Du Z.-J."/>
            <person name="Ye Y.-Q."/>
            <person name="Zhang X.-Y."/>
        </authorList>
    </citation>
    <scope>NUCLEOTIDE SEQUENCE [LARGE SCALE GENOMIC DNA]</scope>
    <source>
        <strain evidence="2 3">CH-27</strain>
    </source>
</reference>
<evidence type="ECO:0000313" key="3">
    <source>
        <dbReference type="Proteomes" id="UP001359886"/>
    </source>
</evidence>
<evidence type="ECO:0000256" key="1">
    <source>
        <dbReference type="ARBA" id="ARBA00010169"/>
    </source>
</evidence>
<dbReference type="Proteomes" id="UP001359886">
    <property type="component" value="Unassembled WGS sequence"/>
</dbReference>
<dbReference type="PANTHER" id="PTHR23419">
    <property type="entry name" value="DIVALENT CATION TOLERANCE CUTA-RELATED"/>
    <property type="match status" value="1"/>
</dbReference>
<dbReference type="SUPFAM" id="SSF54913">
    <property type="entry name" value="GlnB-like"/>
    <property type="match status" value="1"/>
</dbReference>
<comment type="caution">
    <text evidence="2">The sequence shown here is derived from an EMBL/GenBank/DDBJ whole genome shotgun (WGS) entry which is preliminary data.</text>
</comment>
<gene>
    <name evidence="2" type="primary">cutA</name>
    <name evidence="2" type="ORF">V3330_14175</name>
</gene>
<dbReference type="InterPro" id="IPR004323">
    <property type="entry name" value="Ion_tolerance_CutA"/>
</dbReference>
<organism evidence="2 3">
    <name type="scientific">Elongatibacter sediminis</name>
    <dbReference type="NCBI Taxonomy" id="3119006"/>
    <lineage>
        <taxon>Bacteria</taxon>
        <taxon>Pseudomonadati</taxon>
        <taxon>Pseudomonadota</taxon>
        <taxon>Gammaproteobacteria</taxon>
        <taxon>Chromatiales</taxon>
        <taxon>Wenzhouxiangellaceae</taxon>
        <taxon>Elongatibacter</taxon>
    </lineage>
</organism>
<proteinExistence type="inferred from homology"/>
<dbReference type="InterPro" id="IPR011322">
    <property type="entry name" value="N-reg_PII-like_a/b"/>
</dbReference>
<dbReference type="InterPro" id="IPR015867">
    <property type="entry name" value="N-reg_PII/ATP_PRibTrfase_C"/>
</dbReference>
<dbReference type="EMBL" id="JAZHOG010000009">
    <property type="protein sequence ID" value="MEJ8568777.1"/>
    <property type="molecule type" value="Genomic_DNA"/>
</dbReference>
<protein>
    <submittedName>
        <fullName evidence="2">Divalent-cation tolerance protein CutA</fullName>
    </submittedName>
</protein>
<evidence type="ECO:0000313" key="2">
    <source>
        <dbReference type="EMBL" id="MEJ8568777.1"/>
    </source>
</evidence>
<comment type="similarity">
    <text evidence="1">Belongs to the CutA family.</text>
</comment>
<dbReference type="Gene3D" id="3.30.70.120">
    <property type="match status" value="1"/>
</dbReference>
<keyword evidence="3" id="KW-1185">Reference proteome</keyword>
<dbReference type="PANTHER" id="PTHR23419:SF8">
    <property type="entry name" value="FI09726P"/>
    <property type="match status" value="1"/>
</dbReference>
<accession>A0AAW9RF91</accession>
<dbReference type="AlphaFoldDB" id="A0AAW9RF91"/>
<dbReference type="Pfam" id="PF03091">
    <property type="entry name" value="CutA1"/>
    <property type="match status" value="1"/>
</dbReference>
<sequence length="117" mass="12867">MPETRPSVTDPADCRVVLCTCPDSACAARLAGGLVEHGLAACVNVIDGIRSIYRWQGEVSDEAETLMIIKTTGSRYPELQRWLERHHPYDVPEVIALDVSEGAPSYLEWVASQTRPA</sequence>
<dbReference type="GO" id="GO:0010038">
    <property type="term" value="P:response to metal ion"/>
    <property type="evidence" value="ECO:0007669"/>
    <property type="project" value="InterPro"/>
</dbReference>
<dbReference type="RefSeq" id="WP_354696098.1">
    <property type="nucleotide sequence ID" value="NZ_JAZHOG010000009.1"/>
</dbReference>
<dbReference type="GO" id="GO:0005507">
    <property type="term" value="F:copper ion binding"/>
    <property type="evidence" value="ECO:0007669"/>
    <property type="project" value="TreeGrafter"/>
</dbReference>
<name>A0AAW9RF91_9GAMM</name>